<dbReference type="SUPFAM" id="SSF46785">
    <property type="entry name" value="Winged helix' DNA-binding domain"/>
    <property type="match status" value="1"/>
</dbReference>
<dbReference type="GO" id="GO:0003700">
    <property type="term" value="F:DNA-binding transcription factor activity"/>
    <property type="evidence" value="ECO:0007669"/>
    <property type="project" value="InterPro"/>
</dbReference>
<dbReference type="PANTHER" id="PTHR38600:SF2">
    <property type="entry name" value="SLL0088 PROTEIN"/>
    <property type="match status" value="1"/>
</dbReference>
<evidence type="ECO:0000259" key="1">
    <source>
        <dbReference type="PROSITE" id="PS50987"/>
    </source>
</evidence>
<dbReference type="InterPro" id="IPR001845">
    <property type="entry name" value="HTH_ArsR_DNA-bd_dom"/>
</dbReference>
<dbReference type="Proteomes" id="UP000249341">
    <property type="component" value="Unassembled WGS sequence"/>
</dbReference>
<gene>
    <name evidence="2" type="ORF">B0I29_102347</name>
</gene>
<keyword evidence="3" id="KW-1185">Reference proteome</keyword>
<sequence>MFHALADATRRDILTRVIRSGQSVSELARQYPMSFAAVQKHVAVLERAALVSKVRRGREQIVHGEVTALRRVALLLDAYEEVWRHRADRIADILEENDSAENQ</sequence>
<evidence type="ECO:0000313" key="2">
    <source>
        <dbReference type="EMBL" id="RAK42522.1"/>
    </source>
</evidence>
<evidence type="ECO:0000313" key="3">
    <source>
        <dbReference type="Proteomes" id="UP000249341"/>
    </source>
</evidence>
<dbReference type="InterPro" id="IPR011991">
    <property type="entry name" value="ArsR-like_HTH"/>
</dbReference>
<dbReference type="PROSITE" id="PS50987">
    <property type="entry name" value="HTH_ARSR_2"/>
    <property type="match status" value="1"/>
</dbReference>
<dbReference type="PANTHER" id="PTHR38600">
    <property type="entry name" value="TRANSCRIPTIONAL REGULATORY PROTEIN"/>
    <property type="match status" value="1"/>
</dbReference>
<dbReference type="AlphaFoldDB" id="A0A327ZI14"/>
<proteinExistence type="predicted"/>
<organism evidence="2 3">
    <name type="scientific">Actinoplanes lutulentus</name>
    <dbReference type="NCBI Taxonomy" id="1287878"/>
    <lineage>
        <taxon>Bacteria</taxon>
        <taxon>Bacillati</taxon>
        <taxon>Actinomycetota</taxon>
        <taxon>Actinomycetes</taxon>
        <taxon>Micromonosporales</taxon>
        <taxon>Micromonosporaceae</taxon>
        <taxon>Actinoplanes</taxon>
    </lineage>
</organism>
<dbReference type="InterPro" id="IPR036390">
    <property type="entry name" value="WH_DNA-bd_sf"/>
</dbReference>
<accession>A0A327ZI14</accession>
<dbReference type="CDD" id="cd00090">
    <property type="entry name" value="HTH_ARSR"/>
    <property type="match status" value="1"/>
</dbReference>
<dbReference type="Pfam" id="PF12840">
    <property type="entry name" value="HTH_20"/>
    <property type="match status" value="1"/>
</dbReference>
<name>A0A327ZI14_9ACTN</name>
<dbReference type="EMBL" id="QLMJ01000002">
    <property type="protein sequence ID" value="RAK42522.1"/>
    <property type="molecule type" value="Genomic_DNA"/>
</dbReference>
<dbReference type="InterPro" id="IPR036388">
    <property type="entry name" value="WH-like_DNA-bd_sf"/>
</dbReference>
<dbReference type="SMART" id="SM00418">
    <property type="entry name" value="HTH_ARSR"/>
    <property type="match status" value="1"/>
</dbReference>
<reference evidence="2 3" key="1">
    <citation type="submission" date="2018-06" db="EMBL/GenBank/DDBJ databases">
        <title>Genomic Encyclopedia of Type Strains, Phase III (KMG-III): the genomes of soil and plant-associated and newly described type strains.</title>
        <authorList>
            <person name="Whitman W."/>
        </authorList>
    </citation>
    <scope>NUCLEOTIDE SEQUENCE [LARGE SCALE GENOMIC DNA]</scope>
    <source>
        <strain evidence="2 3">CGMCC 4.7090</strain>
    </source>
</reference>
<feature type="domain" description="HTH arsR-type" evidence="1">
    <location>
        <begin position="1"/>
        <end position="86"/>
    </location>
</feature>
<dbReference type="Gene3D" id="1.10.10.10">
    <property type="entry name" value="Winged helix-like DNA-binding domain superfamily/Winged helix DNA-binding domain"/>
    <property type="match status" value="1"/>
</dbReference>
<comment type="caution">
    <text evidence="2">The sequence shown here is derived from an EMBL/GenBank/DDBJ whole genome shotgun (WGS) entry which is preliminary data.</text>
</comment>
<protein>
    <submittedName>
        <fullName evidence="2">ArsR family transcriptional regulator</fullName>
    </submittedName>
</protein>